<gene>
    <name evidence="1" type="ORF">PC113_g22064</name>
    <name evidence="2" type="ORF">PC115_g17436</name>
    <name evidence="3" type="ORF">PC129_g18075</name>
</gene>
<protein>
    <submittedName>
        <fullName evidence="2">Uncharacterized protein</fullName>
    </submittedName>
</protein>
<dbReference type="EMBL" id="RCMI01000826">
    <property type="protein sequence ID" value="KAG2896705.1"/>
    <property type="molecule type" value="Genomic_DNA"/>
</dbReference>
<evidence type="ECO:0000313" key="2">
    <source>
        <dbReference type="EMBL" id="KAG2896705.1"/>
    </source>
</evidence>
<dbReference type="VEuPathDB" id="FungiDB:PC110_g10499"/>
<proteinExistence type="predicted"/>
<reference evidence="2" key="1">
    <citation type="submission" date="2018-10" db="EMBL/GenBank/DDBJ databases">
        <title>Effector identification in a new, highly contiguous assembly of the strawberry crown rot pathogen Phytophthora cactorum.</title>
        <authorList>
            <person name="Armitage A.D."/>
            <person name="Nellist C.F."/>
            <person name="Bates H."/>
            <person name="Vickerstaff R.J."/>
            <person name="Harrison R.J."/>
        </authorList>
    </citation>
    <scope>NUCLEOTIDE SEQUENCE</scope>
    <source>
        <strain evidence="1">15-7</strain>
        <strain evidence="2">4032</strain>
        <strain evidence="3">P421</strain>
    </source>
</reference>
<comment type="caution">
    <text evidence="2">The sequence shown here is derived from an EMBL/GenBank/DDBJ whole genome shotgun (WGS) entry which is preliminary data.</text>
</comment>
<accession>A0A8T1B938</accession>
<organism evidence="2 4">
    <name type="scientific">Phytophthora cactorum</name>
    <dbReference type="NCBI Taxonomy" id="29920"/>
    <lineage>
        <taxon>Eukaryota</taxon>
        <taxon>Sar</taxon>
        <taxon>Stramenopiles</taxon>
        <taxon>Oomycota</taxon>
        <taxon>Peronosporomycetes</taxon>
        <taxon>Peronosporales</taxon>
        <taxon>Peronosporaceae</taxon>
        <taxon>Phytophthora</taxon>
    </lineage>
</organism>
<evidence type="ECO:0000313" key="4">
    <source>
        <dbReference type="Proteomes" id="UP000774804"/>
    </source>
</evidence>
<dbReference type="EMBL" id="RCMG01001572">
    <property type="protein sequence ID" value="KAG2824217.1"/>
    <property type="molecule type" value="Genomic_DNA"/>
</dbReference>
<dbReference type="Proteomes" id="UP000735874">
    <property type="component" value="Unassembled WGS sequence"/>
</dbReference>
<evidence type="ECO:0000313" key="3">
    <source>
        <dbReference type="EMBL" id="KAG3210938.1"/>
    </source>
</evidence>
<sequence>MAAVELRWWAASGISAMPTSKMARTYVAVASSLQLYADTLENRQLIFAQSFKTFHLDSSRQDNWVLYLEYDASAYSPAAWSSSSPSSPPSSIPRFHWYGDALPEATHLDVAAEWAPWTTPTGKRVPAH</sequence>
<dbReference type="Proteomes" id="UP000760860">
    <property type="component" value="Unassembled WGS sequence"/>
</dbReference>
<dbReference type="Proteomes" id="UP000774804">
    <property type="component" value="Unassembled WGS sequence"/>
</dbReference>
<name>A0A8T1B938_9STRA</name>
<dbReference type="EMBL" id="RCMV01001019">
    <property type="protein sequence ID" value="KAG3210938.1"/>
    <property type="molecule type" value="Genomic_DNA"/>
</dbReference>
<evidence type="ECO:0000313" key="1">
    <source>
        <dbReference type="EMBL" id="KAG2824217.1"/>
    </source>
</evidence>
<dbReference type="AlphaFoldDB" id="A0A8T1B938"/>